<evidence type="ECO:0000256" key="4">
    <source>
        <dbReference type="ARBA" id="ARBA00024867"/>
    </source>
</evidence>
<evidence type="ECO:0000313" key="12">
    <source>
        <dbReference type="Proteomes" id="UP000199659"/>
    </source>
</evidence>
<dbReference type="PROSITE" id="PS50122">
    <property type="entry name" value="CHEB"/>
    <property type="match status" value="1"/>
</dbReference>
<dbReference type="Gene3D" id="3.40.50.2300">
    <property type="match status" value="1"/>
</dbReference>
<evidence type="ECO:0000256" key="6">
    <source>
        <dbReference type="HAMAP-Rule" id="MF_00099"/>
    </source>
</evidence>
<dbReference type="RefSeq" id="WP_092561983.1">
    <property type="nucleotide sequence ID" value="NZ_FOYZ01000011.1"/>
</dbReference>
<dbReference type="PANTHER" id="PTHR42872">
    <property type="entry name" value="PROTEIN-GLUTAMATE METHYLESTERASE/PROTEIN-GLUTAMINE GLUTAMINASE"/>
    <property type="match status" value="1"/>
</dbReference>
<dbReference type="EC" id="3.1.1.61" evidence="6"/>
<dbReference type="OrthoDB" id="9793421at2"/>
<dbReference type="AlphaFoldDB" id="A0A1I6KXM3"/>
<evidence type="ECO:0000256" key="5">
    <source>
        <dbReference type="ARBA" id="ARBA00048267"/>
    </source>
</evidence>
<dbReference type="PANTHER" id="PTHR42872:SF6">
    <property type="entry name" value="PROTEIN-GLUTAMATE METHYLESTERASE_PROTEIN-GLUTAMINE GLUTAMINASE"/>
    <property type="match status" value="1"/>
</dbReference>
<dbReference type="InterPro" id="IPR001789">
    <property type="entry name" value="Sig_transdc_resp-reg_receiver"/>
</dbReference>
<sequence length="365" mass="39938">MKKNILVIDDSALMRRVISDIIKSDDRYQVSGLAANGLEGFDLLTRKSFDVAILDINMPKMNGLELLEKLRKHNVKTKIIVVSTVAKEGAVETIRALELGAFDFVTKPDSFYETKTDSFRIHVIDAIACAIEASEGFAQTPQREAGTAAKRSVVQPKLRNRIADRVRPITKSSGNKLVALACSTGGPKALQSIIPYLPENLNAPILIVQHMPEGFTRSLANRLNEMSKISVKEAEDGDIIEKGNVYIAKGGHQMSVVRKDSRYKLSITKDEPRNGLRPCADIMYESLVNSDYHEIICVVLTGMGSDGTKGITQLNNSNSIYVVGQNAETSTVYGMPKVIADAGLVDEVRPLNEIANSIINHVGVQ</sequence>
<comment type="domain">
    <text evidence="6">Contains a C-terminal catalytic domain, and an N-terminal region which modulates catalytic activity.</text>
</comment>
<dbReference type="PIRSF" id="PIRSF000876">
    <property type="entry name" value="RR_chemtxs_CheB"/>
    <property type="match status" value="1"/>
</dbReference>
<dbReference type="InterPro" id="IPR011006">
    <property type="entry name" value="CheY-like_superfamily"/>
</dbReference>
<dbReference type="InterPro" id="IPR000673">
    <property type="entry name" value="Sig_transdc_resp-reg_Me-estase"/>
</dbReference>
<keyword evidence="6 8" id="KW-0597">Phosphoprotein</keyword>
<organism evidence="11 12">
    <name type="scientific">Anaeromicropila populeti</name>
    <dbReference type="NCBI Taxonomy" id="37658"/>
    <lineage>
        <taxon>Bacteria</taxon>
        <taxon>Bacillati</taxon>
        <taxon>Bacillota</taxon>
        <taxon>Clostridia</taxon>
        <taxon>Lachnospirales</taxon>
        <taxon>Lachnospiraceae</taxon>
        <taxon>Anaeromicropila</taxon>
    </lineage>
</organism>
<feature type="active site" evidence="6 7">
    <location>
        <position position="183"/>
    </location>
</feature>
<comment type="catalytic activity">
    <reaction evidence="6">
        <text>L-glutaminyl-[protein] + H2O = L-glutamyl-[protein] + NH4(+)</text>
        <dbReference type="Rhea" id="RHEA:16441"/>
        <dbReference type="Rhea" id="RHEA-COMP:10207"/>
        <dbReference type="Rhea" id="RHEA-COMP:10208"/>
        <dbReference type="ChEBI" id="CHEBI:15377"/>
        <dbReference type="ChEBI" id="CHEBI:28938"/>
        <dbReference type="ChEBI" id="CHEBI:29973"/>
        <dbReference type="ChEBI" id="CHEBI:30011"/>
        <dbReference type="EC" id="3.5.1.44"/>
    </reaction>
</comment>
<dbReference type="EC" id="3.5.1.44" evidence="6"/>
<dbReference type="SMART" id="SM00448">
    <property type="entry name" value="REC"/>
    <property type="match status" value="1"/>
</dbReference>
<dbReference type="Pfam" id="PF01339">
    <property type="entry name" value="CheB_methylest"/>
    <property type="match status" value="1"/>
</dbReference>
<dbReference type="InterPro" id="IPR008248">
    <property type="entry name" value="CheB-like"/>
</dbReference>
<gene>
    <name evidence="6" type="primary">cheB</name>
    <name evidence="11" type="ORF">SAMN05661086_02848</name>
</gene>
<dbReference type="Gene3D" id="3.40.50.180">
    <property type="entry name" value="Methylesterase CheB, C-terminal domain"/>
    <property type="match status" value="1"/>
</dbReference>
<evidence type="ECO:0000256" key="3">
    <source>
        <dbReference type="ARBA" id="ARBA00022801"/>
    </source>
</evidence>
<name>A0A1I6KXM3_9FIRM</name>
<dbReference type="GO" id="GO:0050568">
    <property type="term" value="F:protein-glutamine glutaminase activity"/>
    <property type="evidence" value="ECO:0007669"/>
    <property type="project" value="UniProtKB-UniRule"/>
</dbReference>
<dbReference type="EMBL" id="FOYZ01000011">
    <property type="protein sequence ID" value="SFR95937.1"/>
    <property type="molecule type" value="Genomic_DNA"/>
</dbReference>
<feature type="modified residue" description="4-aspartylphosphate" evidence="6 8">
    <location>
        <position position="55"/>
    </location>
</feature>
<evidence type="ECO:0000256" key="7">
    <source>
        <dbReference type="PROSITE-ProRule" id="PRU00050"/>
    </source>
</evidence>
<dbReference type="InterPro" id="IPR035909">
    <property type="entry name" value="CheB_C"/>
</dbReference>
<feature type="active site" evidence="6 7">
    <location>
        <position position="210"/>
    </location>
</feature>
<evidence type="ECO:0000256" key="2">
    <source>
        <dbReference type="ARBA" id="ARBA00022500"/>
    </source>
</evidence>
<comment type="subcellular location">
    <subcellularLocation>
        <location evidence="6">Cytoplasm</location>
    </subcellularLocation>
</comment>
<keyword evidence="12" id="KW-1185">Reference proteome</keyword>
<feature type="domain" description="CheB-type methylesterase" evidence="10">
    <location>
        <begin position="171"/>
        <end position="365"/>
    </location>
</feature>
<proteinExistence type="inferred from homology"/>
<evidence type="ECO:0000256" key="8">
    <source>
        <dbReference type="PROSITE-ProRule" id="PRU00169"/>
    </source>
</evidence>
<dbReference type="GO" id="GO:0006935">
    <property type="term" value="P:chemotaxis"/>
    <property type="evidence" value="ECO:0007669"/>
    <property type="project" value="UniProtKB-UniRule"/>
</dbReference>
<dbReference type="PROSITE" id="PS50110">
    <property type="entry name" value="RESPONSE_REGULATORY"/>
    <property type="match status" value="1"/>
</dbReference>
<dbReference type="NCBIfam" id="NF001965">
    <property type="entry name" value="PRK00742.1"/>
    <property type="match status" value="1"/>
</dbReference>
<comment type="PTM">
    <text evidence="6">Phosphorylated by CheA. Phosphorylation of the N-terminal regulatory domain activates the methylesterase activity.</text>
</comment>
<comment type="catalytic activity">
    <reaction evidence="5 6">
        <text>[protein]-L-glutamate 5-O-methyl ester + H2O = L-glutamyl-[protein] + methanol + H(+)</text>
        <dbReference type="Rhea" id="RHEA:23236"/>
        <dbReference type="Rhea" id="RHEA-COMP:10208"/>
        <dbReference type="Rhea" id="RHEA-COMP:10311"/>
        <dbReference type="ChEBI" id="CHEBI:15377"/>
        <dbReference type="ChEBI" id="CHEBI:15378"/>
        <dbReference type="ChEBI" id="CHEBI:17790"/>
        <dbReference type="ChEBI" id="CHEBI:29973"/>
        <dbReference type="ChEBI" id="CHEBI:82795"/>
        <dbReference type="EC" id="3.1.1.61"/>
    </reaction>
</comment>
<evidence type="ECO:0000259" key="9">
    <source>
        <dbReference type="PROSITE" id="PS50110"/>
    </source>
</evidence>
<comment type="function">
    <text evidence="4">May play the central regulatory role in sporulation. It may be an element of the effector pathway responsible for the activation of sporulation genes in response to nutritional stress. Spo0A may act in concert with spo0H (a sigma factor) to control the expression of some genes that are critical to the sporulation process.</text>
</comment>
<keyword evidence="1 6" id="KW-0963">Cytoplasm</keyword>
<dbReference type="GO" id="GO:0000156">
    <property type="term" value="F:phosphorelay response regulator activity"/>
    <property type="evidence" value="ECO:0007669"/>
    <property type="project" value="InterPro"/>
</dbReference>
<dbReference type="STRING" id="37658.SAMN05661086_02848"/>
<dbReference type="GO" id="GO:0005737">
    <property type="term" value="C:cytoplasm"/>
    <property type="evidence" value="ECO:0007669"/>
    <property type="project" value="UniProtKB-SubCell"/>
</dbReference>
<evidence type="ECO:0000256" key="1">
    <source>
        <dbReference type="ARBA" id="ARBA00022490"/>
    </source>
</evidence>
<dbReference type="SUPFAM" id="SSF52738">
    <property type="entry name" value="Methylesterase CheB, C-terminal domain"/>
    <property type="match status" value="1"/>
</dbReference>
<comment type="function">
    <text evidence="6">Involved in chemotaxis. Part of a chemotaxis signal transduction system that modulates chemotaxis in response to various stimuli. Catalyzes the demethylation of specific methylglutamate residues introduced into the chemoreceptors (methyl-accepting chemotaxis proteins or MCP) by CheR. Also mediates the irreversible deamidation of specific glutamine residues to glutamic acid.</text>
</comment>
<dbReference type="Proteomes" id="UP000199659">
    <property type="component" value="Unassembled WGS sequence"/>
</dbReference>
<dbReference type="CDD" id="cd16432">
    <property type="entry name" value="CheB_Rec"/>
    <property type="match status" value="1"/>
</dbReference>
<dbReference type="SUPFAM" id="SSF52172">
    <property type="entry name" value="CheY-like"/>
    <property type="match status" value="1"/>
</dbReference>
<dbReference type="CDD" id="cd17541">
    <property type="entry name" value="REC_CheB-like"/>
    <property type="match status" value="1"/>
</dbReference>
<feature type="active site" evidence="6 7">
    <location>
        <position position="306"/>
    </location>
</feature>
<dbReference type="Pfam" id="PF00072">
    <property type="entry name" value="Response_reg"/>
    <property type="match status" value="1"/>
</dbReference>
<keyword evidence="2 6" id="KW-0145">Chemotaxis</keyword>
<accession>A0A1I6KXM3</accession>
<keyword evidence="3 6" id="KW-0378">Hydrolase</keyword>
<dbReference type="GO" id="GO:0008984">
    <property type="term" value="F:protein-glutamate methylesterase activity"/>
    <property type="evidence" value="ECO:0007669"/>
    <property type="project" value="UniProtKB-UniRule"/>
</dbReference>
<evidence type="ECO:0000259" key="10">
    <source>
        <dbReference type="PROSITE" id="PS50122"/>
    </source>
</evidence>
<dbReference type="HAMAP" id="MF_00099">
    <property type="entry name" value="CheB_chemtxs"/>
    <property type="match status" value="1"/>
</dbReference>
<reference evidence="11 12" key="1">
    <citation type="submission" date="2016-10" db="EMBL/GenBank/DDBJ databases">
        <authorList>
            <person name="de Groot N.N."/>
        </authorList>
    </citation>
    <scope>NUCLEOTIDE SEQUENCE [LARGE SCALE GENOMIC DNA]</scope>
    <source>
        <strain evidence="11 12">743A</strain>
    </source>
</reference>
<feature type="domain" description="Response regulatory" evidence="9">
    <location>
        <begin position="4"/>
        <end position="122"/>
    </location>
</feature>
<protein>
    <recommendedName>
        <fullName evidence="6">Protein-glutamate methylesterase/protein-glutamine glutaminase</fullName>
        <ecNumber evidence="6">3.1.1.61</ecNumber>
        <ecNumber evidence="6">3.5.1.44</ecNumber>
    </recommendedName>
</protein>
<comment type="similarity">
    <text evidence="6">Belongs to the CheB family.</text>
</comment>
<evidence type="ECO:0000313" key="11">
    <source>
        <dbReference type="EMBL" id="SFR95937.1"/>
    </source>
</evidence>